<dbReference type="EMBL" id="AM889285">
    <property type="protein sequence ID" value="CAP55111.1"/>
    <property type="molecule type" value="Genomic_DNA"/>
</dbReference>
<dbReference type="InterPro" id="IPR013767">
    <property type="entry name" value="PAS_fold"/>
</dbReference>
<dbReference type="NCBIfam" id="TIGR00254">
    <property type="entry name" value="GGDEF"/>
    <property type="match status" value="1"/>
</dbReference>
<dbReference type="Gene3D" id="3.30.450.20">
    <property type="entry name" value="PAS domain"/>
    <property type="match status" value="1"/>
</dbReference>
<dbReference type="Gene3D" id="3.20.20.450">
    <property type="entry name" value="EAL domain"/>
    <property type="match status" value="1"/>
</dbReference>
<dbReference type="InterPro" id="IPR035919">
    <property type="entry name" value="EAL_sf"/>
</dbReference>
<evidence type="ECO:0000259" key="3">
    <source>
        <dbReference type="PROSITE" id="PS50887"/>
    </source>
</evidence>
<name>A9HDK0_GLUDA</name>
<dbReference type="InterPro" id="IPR043128">
    <property type="entry name" value="Rev_trsase/Diguanyl_cyclase"/>
</dbReference>
<dbReference type="PROSITE" id="PS50883">
    <property type="entry name" value="EAL"/>
    <property type="match status" value="1"/>
</dbReference>
<organism evidence="4 5">
    <name type="scientific">Gluconacetobacter diazotrophicus (strain ATCC 49037 / DSM 5601 / CCUG 37298 / CIP 103539 / LMG 7603 / PAl5)</name>
    <dbReference type="NCBI Taxonomy" id="272568"/>
    <lineage>
        <taxon>Bacteria</taxon>
        <taxon>Pseudomonadati</taxon>
        <taxon>Pseudomonadota</taxon>
        <taxon>Alphaproteobacteria</taxon>
        <taxon>Acetobacterales</taxon>
        <taxon>Acetobacteraceae</taxon>
        <taxon>Gluconacetobacter</taxon>
    </lineage>
</organism>
<keyword evidence="5" id="KW-1185">Reference proteome</keyword>
<dbReference type="SMART" id="SM00052">
    <property type="entry name" value="EAL"/>
    <property type="match status" value="1"/>
</dbReference>
<sequence>MALLTDSSQFSGVMPGTFAVVPIMSDRFVCLLDPSGRVAAWGADARNLTGYTADDMLGRPLAALFSPCRGAGETGAALPVQGQAERVELIARRDGTRFHARIECHALDHSRHIGAILADMPAAVVVVQDVSAAGGPAQGADPALRPVLDRIPDGIALFGADCGLLYRNDLFGSTLALPDDLLWPGTQARAIMAVQSGDTARTADGACDWTTEILRQGRSLRLSWTGLPDGRRLRLCRDLTDLRRSESRARFLEQHDDVTGLANLPGLQTHLQMLCERPSERFTVLYFDLFGFKRINNTMGHAAGDELLRLVADRVRRLMEPDDVAAHIRGNKFALVMRAEQDSDMIWAHAQHLRSVLSRPMSVLGHDVTVGVGIGVVRFPADGSDRDTLMWNADIALQYAKDGKGEGIRFYNPVMDRMRQKRMDLERDLQRALAQDEFVLFYQPFLNIGTHRIVGVEALIRWMHPVRGLIPPGDFIPVAEGMGLMYDIGVWTLNTACRQASAWPEDIVVSVNVSAAQFRHDGLVETVAQALLGSGLDAGRLELEITETAMIDDVPRAARVLRQLREMGVKIALDDFGTGYSSLSFLQSLPFTRIKIDRSFVRELGQGVGDGAAIVGAITSLCGSLNVVATAEGVETQEQFDYLKQINCSEIQGFFICRPRPASEIQPLLDQIN</sequence>
<dbReference type="OrthoDB" id="9793210at2"/>
<dbReference type="Pfam" id="PF00990">
    <property type="entry name" value="GGDEF"/>
    <property type="match status" value="1"/>
</dbReference>
<dbReference type="CDD" id="cd01949">
    <property type="entry name" value="GGDEF"/>
    <property type="match status" value="1"/>
</dbReference>
<dbReference type="PANTHER" id="PTHR44757">
    <property type="entry name" value="DIGUANYLATE CYCLASE DGCP"/>
    <property type="match status" value="1"/>
</dbReference>
<dbReference type="InterPro" id="IPR029787">
    <property type="entry name" value="Nucleotide_cyclase"/>
</dbReference>
<dbReference type="AlphaFoldDB" id="A9HDK0"/>
<dbReference type="Pfam" id="PF00989">
    <property type="entry name" value="PAS"/>
    <property type="match status" value="1"/>
</dbReference>
<dbReference type="GO" id="GO:0006355">
    <property type="term" value="P:regulation of DNA-templated transcription"/>
    <property type="evidence" value="ECO:0007669"/>
    <property type="project" value="InterPro"/>
</dbReference>
<dbReference type="SUPFAM" id="SSF55073">
    <property type="entry name" value="Nucleotide cyclase"/>
    <property type="match status" value="1"/>
</dbReference>
<feature type="domain" description="GGDEF" evidence="3">
    <location>
        <begin position="280"/>
        <end position="413"/>
    </location>
</feature>
<evidence type="ECO:0000313" key="5">
    <source>
        <dbReference type="Proteomes" id="UP000001176"/>
    </source>
</evidence>
<dbReference type="RefSeq" id="WP_012224264.1">
    <property type="nucleotide sequence ID" value="NC_010125.1"/>
</dbReference>
<dbReference type="InterPro" id="IPR001633">
    <property type="entry name" value="EAL_dom"/>
</dbReference>
<gene>
    <name evidence="4" type="ordered locus">GDI1168</name>
</gene>
<dbReference type="CDD" id="cd01948">
    <property type="entry name" value="EAL"/>
    <property type="match status" value="1"/>
</dbReference>
<dbReference type="Gene3D" id="3.30.70.270">
    <property type="match status" value="1"/>
</dbReference>
<dbReference type="Proteomes" id="UP000001176">
    <property type="component" value="Chromosome"/>
</dbReference>
<evidence type="ECO:0000313" key="4">
    <source>
        <dbReference type="EMBL" id="CAP55111.1"/>
    </source>
</evidence>
<dbReference type="PROSITE" id="PS50112">
    <property type="entry name" value="PAS"/>
    <property type="match status" value="1"/>
</dbReference>
<dbReference type="SMART" id="SM00267">
    <property type="entry name" value="GGDEF"/>
    <property type="match status" value="1"/>
</dbReference>
<dbReference type="SUPFAM" id="SSF141868">
    <property type="entry name" value="EAL domain-like"/>
    <property type="match status" value="1"/>
</dbReference>
<dbReference type="SUPFAM" id="SSF55785">
    <property type="entry name" value="PYP-like sensor domain (PAS domain)"/>
    <property type="match status" value="1"/>
</dbReference>
<dbReference type="InterPro" id="IPR035965">
    <property type="entry name" value="PAS-like_dom_sf"/>
</dbReference>
<evidence type="ECO:0000259" key="1">
    <source>
        <dbReference type="PROSITE" id="PS50112"/>
    </source>
</evidence>
<feature type="domain" description="PAS" evidence="1">
    <location>
        <begin position="31"/>
        <end position="67"/>
    </location>
</feature>
<reference evidence="4 5" key="1">
    <citation type="journal article" date="2009" name="BMC Genomics">
        <title>Complete genome sequence of the sugarcane nitrogen-fixing endophyte Gluconacetobacter diazotrophicus Pal5.</title>
        <authorList>
            <person name="Bertalan M."/>
            <person name="Albano R."/>
            <person name="Padua V."/>
            <person name="Rouws L."/>
            <person name="Rojas C."/>
            <person name="Hemerly A."/>
            <person name="Teixeira K."/>
            <person name="Schwab S."/>
            <person name="Araujo J."/>
            <person name="Oliveira A."/>
            <person name="Franca L."/>
            <person name="Magalhaes V."/>
            <person name="Alqueres S."/>
            <person name="Cardoso A."/>
            <person name="Almeida W."/>
            <person name="Loureiro M.M."/>
            <person name="Nogueira E."/>
            <person name="Cidade D."/>
            <person name="Oliveira D."/>
            <person name="Simao T."/>
            <person name="Macedo J."/>
            <person name="Valadao A."/>
            <person name="Dreschsel M."/>
            <person name="Freitas F."/>
            <person name="Vidal M."/>
            <person name="Guedes H."/>
            <person name="Rodrigues E."/>
            <person name="Meneses C."/>
            <person name="Brioso P."/>
            <person name="Pozzer L."/>
            <person name="Figueiredo D."/>
            <person name="Montano H."/>
            <person name="Junior J."/>
            <person name="Filho G."/>
            <person name="Flores V."/>
            <person name="Ferreira B."/>
            <person name="Branco A."/>
            <person name="Gonzalez P."/>
            <person name="Guillobel H."/>
            <person name="Lemos M."/>
            <person name="Seibel L."/>
            <person name="Macedo J."/>
            <person name="Alves-Ferreira M."/>
            <person name="Sachetto-Martins G."/>
            <person name="Coelho A."/>
            <person name="Santos E."/>
            <person name="Amaral G."/>
            <person name="Neves A."/>
            <person name="Pacheco A.B."/>
            <person name="Carvalho D."/>
            <person name="Lery L."/>
            <person name="Bisch P."/>
            <person name="Rossle S.C."/>
            <person name="Urmenyi T."/>
            <person name="Kruger W.V."/>
            <person name="Martins O."/>
            <person name="Baldani J.I."/>
            <person name="Ferreira P.C."/>
        </authorList>
    </citation>
    <scope>NUCLEOTIDE SEQUENCE [LARGE SCALE GENOMIC DNA]</scope>
    <source>
        <strain evidence="5">ATCC 49037 / DSM 5601 / CCUG 37298 / CIP 103539 / LMG 7603 / PAl5</strain>
    </source>
</reference>
<dbReference type="InterPro" id="IPR000014">
    <property type="entry name" value="PAS"/>
</dbReference>
<dbReference type="InterPro" id="IPR000160">
    <property type="entry name" value="GGDEF_dom"/>
</dbReference>
<dbReference type="PANTHER" id="PTHR44757:SF2">
    <property type="entry name" value="BIOFILM ARCHITECTURE MAINTENANCE PROTEIN MBAA"/>
    <property type="match status" value="1"/>
</dbReference>
<dbReference type="Pfam" id="PF00563">
    <property type="entry name" value="EAL"/>
    <property type="match status" value="1"/>
</dbReference>
<dbReference type="PROSITE" id="PS50887">
    <property type="entry name" value="GGDEF"/>
    <property type="match status" value="1"/>
</dbReference>
<proteinExistence type="predicted"/>
<feature type="domain" description="EAL" evidence="2">
    <location>
        <begin position="422"/>
        <end position="673"/>
    </location>
</feature>
<protein>
    <submittedName>
        <fullName evidence="4">Conserved protein</fullName>
    </submittedName>
</protein>
<dbReference type="CDD" id="cd00130">
    <property type="entry name" value="PAS"/>
    <property type="match status" value="1"/>
</dbReference>
<evidence type="ECO:0000259" key="2">
    <source>
        <dbReference type="PROSITE" id="PS50883"/>
    </source>
</evidence>
<dbReference type="KEGG" id="gdi:GDI1168"/>
<dbReference type="InterPro" id="IPR052155">
    <property type="entry name" value="Biofilm_reg_signaling"/>
</dbReference>
<accession>A9HDK0</accession>